<name>A0A542XN55_SALAC</name>
<evidence type="ECO:0000259" key="1">
    <source>
        <dbReference type="PROSITE" id="PS50943"/>
    </source>
</evidence>
<organism evidence="2 3">
    <name type="scientific">Salinispora arenicola</name>
    <dbReference type="NCBI Taxonomy" id="168697"/>
    <lineage>
        <taxon>Bacteria</taxon>
        <taxon>Bacillati</taxon>
        <taxon>Actinomycetota</taxon>
        <taxon>Actinomycetes</taxon>
        <taxon>Micromonosporales</taxon>
        <taxon>Micromonosporaceae</taxon>
        <taxon>Salinispora</taxon>
    </lineage>
</organism>
<protein>
    <submittedName>
        <fullName evidence="2">Helix-turn-helix protein</fullName>
    </submittedName>
</protein>
<dbReference type="Pfam" id="PF13560">
    <property type="entry name" value="HTH_31"/>
    <property type="match status" value="1"/>
</dbReference>
<reference evidence="2 3" key="1">
    <citation type="submission" date="2019-06" db="EMBL/GenBank/DDBJ databases">
        <title>Sequencing the genomes of 1000 actinobacteria strains.</title>
        <authorList>
            <person name="Klenk H.-P."/>
        </authorList>
    </citation>
    <scope>NUCLEOTIDE SEQUENCE [LARGE SCALE GENOMIC DNA]</scope>
    <source>
        <strain evidence="2 3">DSM 44819</strain>
    </source>
</reference>
<dbReference type="CDD" id="cd00093">
    <property type="entry name" value="HTH_XRE"/>
    <property type="match status" value="1"/>
</dbReference>
<dbReference type="GO" id="GO:0003677">
    <property type="term" value="F:DNA binding"/>
    <property type="evidence" value="ECO:0007669"/>
    <property type="project" value="InterPro"/>
</dbReference>
<dbReference type="Gene3D" id="1.10.260.40">
    <property type="entry name" value="lambda repressor-like DNA-binding domains"/>
    <property type="match status" value="1"/>
</dbReference>
<feature type="domain" description="HTH cro/C1-type" evidence="1">
    <location>
        <begin position="30"/>
        <end position="85"/>
    </location>
</feature>
<accession>A0A542XN55</accession>
<dbReference type="InterPro" id="IPR043917">
    <property type="entry name" value="DUF5753"/>
</dbReference>
<dbReference type="InterPro" id="IPR001387">
    <property type="entry name" value="Cro/C1-type_HTH"/>
</dbReference>
<dbReference type="InterPro" id="IPR010982">
    <property type="entry name" value="Lambda_DNA-bd_dom_sf"/>
</dbReference>
<dbReference type="SMART" id="SM00530">
    <property type="entry name" value="HTH_XRE"/>
    <property type="match status" value="1"/>
</dbReference>
<dbReference type="PROSITE" id="PS50943">
    <property type="entry name" value="HTH_CROC1"/>
    <property type="match status" value="1"/>
</dbReference>
<dbReference type="Proteomes" id="UP000315983">
    <property type="component" value="Unassembled WGS sequence"/>
</dbReference>
<comment type="caution">
    <text evidence="2">The sequence shown here is derived from an EMBL/GenBank/DDBJ whole genome shotgun (WGS) entry which is preliminary data.</text>
</comment>
<dbReference type="Pfam" id="PF19054">
    <property type="entry name" value="DUF5753"/>
    <property type="match status" value="1"/>
</dbReference>
<dbReference type="EMBL" id="VFOL01000001">
    <property type="protein sequence ID" value="TQL37210.1"/>
    <property type="molecule type" value="Genomic_DNA"/>
</dbReference>
<dbReference type="SUPFAM" id="SSF47413">
    <property type="entry name" value="lambda repressor-like DNA-binding domains"/>
    <property type="match status" value="1"/>
</dbReference>
<evidence type="ECO:0000313" key="2">
    <source>
        <dbReference type="EMBL" id="TQL37210.1"/>
    </source>
</evidence>
<gene>
    <name evidence="2" type="ORF">FB564_2357</name>
</gene>
<proteinExistence type="predicted"/>
<evidence type="ECO:0000313" key="3">
    <source>
        <dbReference type="Proteomes" id="UP000315983"/>
    </source>
</evidence>
<sequence length="337" mass="36898">MPATVYGNEDLVPPVAPSPILRRRRLGTELRRLRETTGLTGDQVVERVGWASASKLSRLENGRSRPDPQDVGALLDLYRVGVALRDELLTITGEAGDIRGWLRNYPVMTPQQRGFAELEAGCVEISEYHPLLVPGLLQTPGYARIRITSAREVDEAAGEPDVTEDIETEVGARLARQSLLTRGPEAPRYTAVLEEAALGGRAGPSDVLQEQLAQLCELAELPNVTLHVLPRDTQASGWYLPPTAFSLYRFGDPQDPETLAIESGFLNTMSTEAKIQNRYKVVFEWLCTAALSASDTLSWLIQATGRPIDAAPTSTVAFGAAIPPAQRRRRPGRLTEH</sequence>
<dbReference type="AlphaFoldDB" id="A0A542XN55"/>